<dbReference type="GO" id="GO:0009055">
    <property type="term" value="F:electron transfer activity"/>
    <property type="evidence" value="ECO:0007669"/>
    <property type="project" value="InterPro"/>
</dbReference>
<gene>
    <name evidence="6" type="ORF">SAMN05421687_11724</name>
</gene>
<dbReference type="RefSeq" id="WP_076560784.1">
    <property type="nucleotide sequence ID" value="NZ_FTOC01000017.1"/>
</dbReference>
<dbReference type="OrthoDB" id="9816061at2"/>
<organism evidence="6 7">
    <name type="scientific">Salimicrobium flavidum</name>
    <dbReference type="NCBI Taxonomy" id="570947"/>
    <lineage>
        <taxon>Bacteria</taxon>
        <taxon>Bacillati</taxon>
        <taxon>Bacillota</taxon>
        <taxon>Bacilli</taxon>
        <taxon>Bacillales</taxon>
        <taxon>Bacillaceae</taxon>
        <taxon>Salimicrobium</taxon>
    </lineage>
</organism>
<dbReference type="PANTHER" id="PTHR38439">
    <property type="entry name" value="AURACYANIN-B"/>
    <property type="match status" value="1"/>
</dbReference>
<evidence type="ECO:0000259" key="5">
    <source>
        <dbReference type="Pfam" id="PF00127"/>
    </source>
</evidence>
<reference evidence="7" key="1">
    <citation type="submission" date="2017-01" db="EMBL/GenBank/DDBJ databases">
        <authorList>
            <person name="Varghese N."/>
            <person name="Submissions S."/>
        </authorList>
    </citation>
    <scope>NUCLEOTIDE SEQUENCE [LARGE SCALE GENOMIC DNA]</scope>
    <source>
        <strain evidence="7">DSM 23127</strain>
    </source>
</reference>
<dbReference type="SUPFAM" id="SSF49503">
    <property type="entry name" value="Cupredoxins"/>
    <property type="match status" value="1"/>
</dbReference>
<keyword evidence="7" id="KW-1185">Reference proteome</keyword>
<proteinExistence type="predicted"/>
<evidence type="ECO:0000313" key="7">
    <source>
        <dbReference type="Proteomes" id="UP000187608"/>
    </source>
</evidence>
<name>A0A1N7KSH2_9BACI</name>
<dbReference type="EMBL" id="FTOC01000017">
    <property type="protein sequence ID" value="SIS64558.1"/>
    <property type="molecule type" value="Genomic_DNA"/>
</dbReference>
<keyword evidence="4" id="KW-0732">Signal</keyword>
<feature type="chain" id="PRO_5039509014" evidence="4">
    <location>
        <begin position="22"/>
        <end position="216"/>
    </location>
</feature>
<feature type="compositionally biased region" description="Basic and acidic residues" evidence="3">
    <location>
        <begin position="29"/>
        <end position="68"/>
    </location>
</feature>
<feature type="signal peptide" evidence="4">
    <location>
        <begin position="1"/>
        <end position="21"/>
    </location>
</feature>
<dbReference type="Pfam" id="PF00127">
    <property type="entry name" value="Copper-bind"/>
    <property type="match status" value="1"/>
</dbReference>
<dbReference type="PROSITE" id="PS51257">
    <property type="entry name" value="PROKAR_LIPOPROTEIN"/>
    <property type="match status" value="1"/>
</dbReference>
<dbReference type="PANTHER" id="PTHR38439:SF3">
    <property type="entry name" value="COPPER-RESISTANT CUPROPROTEIN COPI"/>
    <property type="match status" value="1"/>
</dbReference>
<dbReference type="InterPro" id="IPR033138">
    <property type="entry name" value="Cu_oxidase_CS"/>
</dbReference>
<feature type="domain" description="Blue (type 1) copper" evidence="5">
    <location>
        <begin position="87"/>
        <end position="216"/>
    </location>
</feature>
<keyword evidence="2" id="KW-0186">Copper</keyword>
<dbReference type="Gene3D" id="2.60.40.420">
    <property type="entry name" value="Cupredoxins - blue copper proteins"/>
    <property type="match status" value="1"/>
</dbReference>
<evidence type="ECO:0000256" key="3">
    <source>
        <dbReference type="SAM" id="MobiDB-lite"/>
    </source>
</evidence>
<sequence length="216" mass="24008">MFKSKFVFWAGVLLLTVGLLAGCSPSGEAAKEKSSEEEVKTEDTDEQNNKTEEEVKSENTDEQDSKTEEESESEKEEEAEANSHVINVSAFEMGYDPKEITLNKGEEYELIMDNEGEIFHDLTQNKMDVKITYMSEMADHPEEVSLLDQVLGVSTVHASGTHDGGHKEDSETIHMNATSGQTVRIKFIPQEKGTFEFFCSVPGHKEAGMVGSFIVE</sequence>
<keyword evidence="1" id="KW-0479">Metal-binding</keyword>
<dbReference type="AlphaFoldDB" id="A0A1N7KSH2"/>
<dbReference type="InterPro" id="IPR000923">
    <property type="entry name" value="BlueCu_1"/>
</dbReference>
<accession>A0A1N7KSH2</accession>
<dbReference type="STRING" id="570947.SAMN05421687_11724"/>
<evidence type="ECO:0000256" key="4">
    <source>
        <dbReference type="SAM" id="SignalP"/>
    </source>
</evidence>
<protein>
    <submittedName>
        <fullName evidence="6">Copper binding protein, plastocyanin/azurin family</fullName>
    </submittedName>
</protein>
<dbReference type="GO" id="GO:0005507">
    <property type="term" value="F:copper ion binding"/>
    <property type="evidence" value="ECO:0007669"/>
    <property type="project" value="InterPro"/>
</dbReference>
<dbReference type="PROSITE" id="PS00079">
    <property type="entry name" value="MULTICOPPER_OXIDASE1"/>
    <property type="match status" value="1"/>
</dbReference>
<dbReference type="Proteomes" id="UP000187608">
    <property type="component" value="Unassembled WGS sequence"/>
</dbReference>
<evidence type="ECO:0000256" key="1">
    <source>
        <dbReference type="ARBA" id="ARBA00022723"/>
    </source>
</evidence>
<feature type="region of interest" description="Disordered" evidence="3">
    <location>
        <begin position="24"/>
        <end position="88"/>
    </location>
</feature>
<evidence type="ECO:0000256" key="2">
    <source>
        <dbReference type="ARBA" id="ARBA00023008"/>
    </source>
</evidence>
<dbReference type="InterPro" id="IPR050845">
    <property type="entry name" value="Cu-binding_ET"/>
</dbReference>
<feature type="compositionally biased region" description="Acidic residues" evidence="3">
    <location>
        <begin position="69"/>
        <end position="80"/>
    </location>
</feature>
<evidence type="ECO:0000313" key="6">
    <source>
        <dbReference type="EMBL" id="SIS64558.1"/>
    </source>
</evidence>
<dbReference type="InterPro" id="IPR008972">
    <property type="entry name" value="Cupredoxin"/>
</dbReference>